<protein>
    <submittedName>
        <fullName evidence="5">Transcriptional regulator</fullName>
    </submittedName>
</protein>
<dbReference type="Pfam" id="PF01638">
    <property type="entry name" value="HxlR"/>
    <property type="match status" value="1"/>
</dbReference>
<gene>
    <name evidence="5" type="ORF">EFL26_04475</name>
</gene>
<evidence type="ECO:0000256" key="2">
    <source>
        <dbReference type="ARBA" id="ARBA00023125"/>
    </source>
</evidence>
<keyword evidence="1" id="KW-0805">Transcription regulation</keyword>
<dbReference type="OrthoDB" id="9792527at2"/>
<keyword evidence="2" id="KW-0238">DNA-binding</keyword>
<dbReference type="GO" id="GO:0003677">
    <property type="term" value="F:DNA binding"/>
    <property type="evidence" value="ECO:0007669"/>
    <property type="project" value="UniProtKB-KW"/>
</dbReference>
<dbReference type="EMBL" id="RJSF01000007">
    <property type="protein sequence ID" value="RNM16769.1"/>
    <property type="molecule type" value="Genomic_DNA"/>
</dbReference>
<organism evidence="5 6">
    <name type="scientific">Nocardioides pocheonensis</name>
    <dbReference type="NCBI Taxonomy" id="661485"/>
    <lineage>
        <taxon>Bacteria</taxon>
        <taxon>Bacillati</taxon>
        <taxon>Actinomycetota</taxon>
        <taxon>Actinomycetes</taxon>
        <taxon>Propionibacteriales</taxon>
        <taxon>Nocardioidaceae</taxon>
        <taxon>Nocardioides</taxon>
    </lineage>
</organism>
<dbReference type="Proteomes" id="UP000279994">
    <property type="component" value="Unassembled WGS sequence"/>
</dbReference>
<sequence>MAVKLQGPLASRGDIALGDQCPIERTLQLVGNRTALLLLREAFYGATRFDQLWKRVGVTEAVAAQRLRELVAAGVLEKQPYREPGQRTRSEYVLTRAGHDLGPVVLGLVQWGATHTAGPGATMTHDGCGADVRAVVRCAAGHDVDESDVVITGGRAGAAFNASNRRGRGD</sequence>
<name>A0A3N0GWH6_9ACTN</name>
<dbReference type="AlphaFoldDB" id="A0A3N0GWH6"/>
<dbReference type="Gene3D" id="1.10.10.10">
    <property type="entry name" value="Winged helix-like DNA-binding domain superfamily/Winged helix DNA-binding domain"/>
    <property type="match status" value="1"/>
</dbReference>
<evidence type="ECO:0000313" key="6">
    <source>
        <dbReference type="Proteomes" id="UP000279994"/>
    </source>
</evidence>
<comment type="caution">
    <text evidence="5">The sequence shown here is derived from an EMBL/GenBank/DDBJ whole genome shotgun (WGS) entry which is preliminary data.</text>
</comment>
<dbReference type="InterPro" id="IPR036388">
    <property type="entry name" value="WH-like_DNA-bd_sf"/>
</dbReference>
<evidence type="ECO:0000259" key="4">
    <source>
        <dbReference type="PROSITE" id="PS51118"/>
    </source>
</evidence>
<evidence type="ECO:0000313" key="5">
    <source>
        <dbReference type="EMBL" id="RNM16769.1"/>
    </source>
</evidence>
<keyword evidence="6" id="KW-1185">Reference proteome</keyword>
<feature type="domain" description="HTH hxlR-type" evidence="4">
    <location>
        <begin position="21"/>
        <end position="120"/>
    </location>
</feature>
<keyword evidence="3" id="KW-0804">Transcription</keyword>
<dbReference type="InterPro" id="IPR002577">
    <property type="entry name" value="HTH_HxlR"/>
</dbReference>
<dbReference type="PANTHER" id="PTHR33204">
    <property type="entry name" value="TRANSCRIPTIONAL REGULATOR, MARR FAMILY"/>
    <property type="match status" value="1"/>
</dbReference>
<evidence type="ECO:0000256" key="3">
    <source>
        <dbReference type="ARBA" id="ARBA00023163"/>
    </source>
</evidence>
<dbReference type="PANTHER" id="PTHR33204:SF18">
    <property type="entry name" value="TRANSCRIPTIONAL REGULATORY PROTEIN"/>
    <property type="match status" value="1"/>
</dbReference>
<reference evidence="5 6" key="1">
    <citation type="submission" date="2018-11" db="EMBL/GenBank/DDBJ databases">
        <authorList>
            <person name="Li F."/>
        </authorList>
    </citation>
    <scope>NUCLEOTIDE SEQUENCE [LARGE SCALE GENOMIC DNA]</scope>
    <source>
        <strain evidence="5 6">Gsoil 818</strain>
    </source>
</reference>
<dbReference type="PROSITE" id="PS51118">
    <property type="entry name" value="HTH_HXLR"/>
    <property type="match status" value="1"/>
</dbReference>
<dbReference type="RefSeq" id="WP_123221660.1">
    <property type="nucleotide sequence ID" value="NZ_RJSF01000007.1"/>
</dbReference>
<proteinExistence type="predicted"/>
<dbReference type="SUPFAM" id="SSF46785">
    <property type="entry name" value="Winged helix' DNA-binding domain"/>
    <property type="match status" value="1"/>
</dbReference>
<dbReference type="InterPro" id="IPR036390">
    <property type="entry name" value="WH_DNA-bd_sf"/>
</dbReference>
<evidence type="ECO:0000256" key="1">
    <source>
        <dbReference type="ARBA" id="ARBA00023015"/>
    </source>
</evidence>
<accession>A0A3N0GWH6</accession>